<dbReference type="Gene3D" id="3.60.70.12">
    <property type="entry name" value="L-amino peptidase D-ALA esterase/amidase"/>
    <property type="match status" value="1"/>
</dbReference>
<dbReference type="GO" id="GO:0006526">
    <property type="term" value="P:L-arginine biosynthetic process"/>
    <property type="evidence" value="ECO:0007669"/>
    <property type="project" value="UniProtKB-UniRule"/>
</dbReference>
<dbReference type="FunFam" id="3.30.2330.10:FF:000001">
    <property type="entry name" value="Arginine biosynthesis bifunctional protein ArgJ, mitochondrial"/>
    <property type="match status" value="1"/>
</dbReference>
<dbReference type="Gene3D" id="3.10.20.340">
    <property type="entry name" value="ArgJ beta chain, C-terminal domain"/>
    <property type="match status" value="1"/>
</dbReference>
<evidence type="ECO:0000256" key="10">
    <source>
        <dbReference type="HAMAP-Rule" id="MF_03124"/>
    </source>
</evidence>
<gene>
    <name evidence="11" type="primary">ECM42</name>
    <name evidence="11" type="ORF">PRK78_001898</name>
</gene>
<feature type="binding site" evidence="10">
    <location>
        <position position="471"/>
    </location>
    <ligand>
        <name>substrate</name>
    </ligand>
</feature>
<comment type="function">
    <text evidence="10">Catalyzes two activities which are involved in the cyclic version of arginine biosynthesis: the synthesis of acetylglutamate from glutamate and acetyl-CoA, and of ornithine by transacetylation between acetylornithine and glutamate.</text>
</comment>
<comment type="PTM">
    <text evidence="10">The alpha and beta chains are autoproteolytically processed from a single precursor protein within the mitochondrion.</text>
</comment>
<feature type="binding site" evidence="10">
    <location>
        <position position="228"/>
    </location>
    <ligand>
        <name>substrate</name>
    </ligand>
</feature>
<dbReference type="GO" id="GO:0006592">
    <property type="term" value="P:ornithine biosynthetic process"/>
    <property type="evidence" value="ECO:0007669"/>
    <property type="project" value="TreeGrafter"/>
</dbReference>
<dbReference type="InterPro" id="IPR002813">
    <property type="entry name" value="Arg_biosynth_ArgJ"/>
</dbReference>
<evidence type="ECO:0000256" key="6">
    <source>
        <dbReference type="ARBA" id="ARBA00022813"/>
    </source>
</evidence>
<evidence type="ECO:0000313" key="12">
    <source>
        <dbReference type="Proteomes" id="UP001219355"/>
    </source>
</evidence>
<dbReference type="GO" id="GO:0004358">
    <property type="term" value="F:L-glutamate N-acetyltransferase activity, acting on acetyl-L-ornithine as donor"/>
    <property type="evidence" value="ECO:0007669"/>
    <property type="project" value="UniProtKB-UniRule"/>
</dbReference>
<dbReference type="Gene3D" id="3.30.2330.10">
    <property type="entry name" value="arginine biosynthesis bifunctional protein suprefamily"/>
    <property type="match status" value="1"/>
</dbReference>
<dbReference type="GO" id="GO:0004042">
    <property type="term" value="F:L-glutamate N-acetyltransferase activity"/>
    <property type="evidence" value="ECO:0007669"/>
    <property type="project" value="UniProtKB-UniRule"/>
</dbReference>
<dbReference type="Pfam" id="PF01960">
    <property type="entry name" value="ArgJ"/>
    <property type="match status" value="1"/>
</dbReference>
<dbReference type="EMBL" id="CP120627">
    <property type="protein sequence ID" value="WEW56454.1"/>
    <property type="molecule type" value="Genomic_DNA"/>
</dbReference>
<evidence type="ECO:0000256" key="2">
    <source>
        <dbReference type="ARBA" id="ARBA00006774"/>
    </source>
</evidence>
<evidence type="ECO:0000256" key="1">
    <source>
        <dbReference type="ARBA" id="ARBA00004305"/>
    </source>
</evidence>
<feature type="site" description="Involved in the stabilization of negative charge on the oxyanion by the formation of the oxyanion hole" evidence="10">
    <location>
        <position position="160"/>
    </location>
</feature>
<dbReference type="InterPro" id="IPR042195">
    <property type="entry name" value="ArgJ_beta_C"/>
</dbReference>
<accession>A0AAF0DDD0</accession>
<dbReference type="EC" id="2.3.1.35" evidence="10"/>
<keyword evidence="4 10" id="KW-0028">Amino-acid biosynthesis</keyword>
<keyword evidence="8 10" id="KW-0511">Multifunctional enzyme</keyword>
<feature type="binding site" evidence="10">
    <location>
        <position position="466"/>
    </location>
    <ligand>
        <name>substrate</name>
    </ligand>
</feature>
<comment type="catalytic activity">
    <reaction evidence="10">
        <text>L-glutamate + acetyl-CoA = N-acetyl-L-glutamate + CoA + H(+)</text>
        <dbReference type="Rhea" id="RHEA:24292"/>
        <dbReference type="ChEBI" id="CHEBI:15378"/>
        <dbReference type="ChEBI" id="CHEBI:29985"/>
        <dbReference type="ChEBI" id="CHEBI:44337"/>
        <dbReference type="ChEBI" id="CHEBI:57287"/>
        <dbReference type="ChEBI" id="CHEBI:57288"/>
        <dbReference type="EC" id="2.3.1.1"/>
    </reaction>
</comment>
<keyword evidence="7 10" id="KW-0496">Mitochondrion</keyword>
<reference evidence="11" key="1">
    <citation type="submission" date="2023-03" db="EMBL/GenBank/DDBJ databases">
        <title>Emydomyces testavorans Genome Sequence.</title>
        <authorList>
            <person name="Hoyer L."/>
        </authorList>
    </citation>
    <scope>NUCLEOTIDE SEQUENCE</scope>
    <source>
        <strain evidence="11">16-2883</strain>
    </source>
</reference>
<name>A0AAF0DDD0_9EURO</name>
<keyword evidence="3 10" id="KW-0055">Arginine biosynthesis</keyword>
<comment type="pathway">
    <text evidence="10">Amino-acid biosynthesis; L-arginine biosynthesis; N(2)-acetyl-L-ornithine from L-glutamate: step 1/4.</text>
</comment>
<proteinExistence type="inferred from homology"/>
<dbReference type="AlphaFoldDB" id="A0AAF0DDD0"/>
<protein>
    <recommendedName>
        <fullName evidence="10">Arginine biosynthesis bifunctional protein ArgJ, mitochondrial</fullName>
    </recommendedName>
    <domain>
        <recommendedName>
            <fullName evidence="10">Glutamate N-acetyltransferase</fullName>
            <shortName evidence="10">GAT</shortName>
            <ecNumber evidence="10">2.3.1.35</ecNumber>
        </recommendedName>
        <alternativeName>
            <fullName evidence="10">Ornithine acetyltransferase</fullName>
            <shortName evidence="10">OATase</shortName>
        </alternativeName>
        <alternativeName>
            <fullName evidence="10">Ornithine transacetylase</fullName>
        </alternativeName>
    </domain>
    <domain>
        <recommendedName>
            <fullName evidence="10">Amino-acid acetyltransferase</fullName>
            <ecNumber evidence="10">2.3.1.1</ecNumber>
        </recommendedName>
        <alternativeName>
            <fullName evidence="10">N-acetylglutamate synthase</fullName>
            <shortName evidence="10">AGS</shortName>
        </alternativeName>
    </domain>
    <component>
        <recommendedName>
            <fullName evidence="10">Arginine biosynthesis bifunctional protein ArgJ alpha chain</fullName>
        </recommendedName>
    </component>
    <component>
        <recommendedName>
            <fullName evidence="10">Arginine biosynthesis bifunctional protein ArgJ beta chain</fullName>
        </recommendedName>
    </component>
</protein>
<comment type="similarity">
    <text evidence="2 10">Belongs to the ArgJ family.</text>
</comment>
<dbReference type="EC" id="2.3.1.1" evidence="10"/>
<evidence type="ECO:0000256" key="5">
    <source>
        <dbReference type="ARBA" id="ARBA00022679"/>
    </source>
</evidence>
<feature type="chain" id="PRO_5041753589" description="Arginine biosynthesis bifunctional protein ArgJ alpha chain" evidence="10">
    <location>
        <begin position="1"/>
        <end position="238"/>
    </location>
</feature>
<feature type="binding site" evidence="10">
    <location>
        <position position="326"/>
    </location>
    <ligand>
        <name>substrate</name>
    </ligand>
</feature>
<dbReference type="FunFam" id="3.60.70.12:FF:000001">
    <property type="entry name" value="Arginine biosynthesis bifunctional protein ArgJ, chloroplastic"/>
    <property type="match status" value="1"/>
</dbReference>
<feature type="chain" id="PRO_5041753588" description="Arginine biosynthesis bifunctional protein ArgJ beta chain" evidence="10">
    <location>
        <begin position="239"/>
        <end position="471"/>
    </location>
</feature>
<dbReference type="Proteomes" id="UP001219355">
    <property type="component" value="Chromosome 1"/>
</dbReference>
<evidence type="ECO:0000256" key="7">
    <source>
        <dbReference type="ARBA" id="ARBA00023128"/>
    </source>
</evidence>
<dbReference type="NCBIfam" id="NF003802">
    <property type="entry name" value="PRK05388.1"/>
    <property type="match status" value="1"/>
</dbReference>
<organism evidence="11 12">
    <name type="scientific">Emydomyces testavorans</name>
    <dbReference type="NCBI Taxonomy" id="2070801"/>
    <lineage>
        <taxon>Eukaryota</taxon>
        <taxon>Fungi</taxon>
        <taxon>Dikarya</taxon>
        <taxon>Ascomycota</taxon>
        <taxon>Pezizomycotina</taxon>
        <taxon>Eurotiomycetes</taxon>
        <taxon>Eurotiomycetidae</taxon>
        <taxon>Onygenales</taxon>
        <taxon>Nannizziopsiaceae</taxon>
        <taxon>Emydomyces</taxon>
    </lineage>
</organism>
<dbReference type="CDD" id="cd02152">
    <property type="entry name" value="OAT"/>
    <property type="match status" value="1"/>
</dbReference>
<feature type="site" description="Involved in the stabilization of negative charge on the oxyanion by the formation of the oxyanion hole" evidence="10">
    <location>
        <position position="161"/>
    </location>
</feature>
<feature type="active site" description="Nucleophile" evidence="10">
    <location>
        <position position="239"/>
    </location>
</feature>
<dbReference type="HAMAP" id="MF_01106">
    <property type="entry name" value="ArgJ"/>
    <property type="match status" value="1"/>
</dbReference>
<evidence type="ECO:0000256" key="9">
    <source>
        <dbReference type="ARBA" id="ARBA00023315"/>
    </source>
</evidence>
<feature type="binding site" evidence="10">
    <location>
        <position position="199"/>
    </location>
    <ligand>
        <name>substrate</name>
    </ligand>
</feature>
<comment type="pathway">
    <text evidence="10">Amino-acid biosynthesis; L-arginine biosynthesis; L-ornithine and N-acetyl-L-glutamate from L-glutamate and N(2)-acetyl-L-ornithine (cyclic): step 1/1.</text>
</comment>
<dbReference type="FunFam" id="3.10.20.340:FF:000002">
    <property type="entry name" value="Arginine biosynthesis bifunctional protein ArgJ, mitochondrial"/>
    <property type="match status" value="1"/>
</dbReference>
<evidence type="ECO:0000256" key="4">
    <source>
        <dbReference type="ARBA" id="ARBA00022605"/>
    </source>
</evidence>
<sequence>MTFSHYPRVRACVLRVMSAQIRQYTTPIDLSIPDSKRKYIPSSGTYPQGFRVSGTRAGVKPSNTTAPDLALICSDVPCSAAAVFTTNKFQAAPVQLSKQITQASAGQGIRAVVANAGCANAVTGKGGLEDAKKMSLKVDECNGLHSTGTNGDSKTLVMSTGVIGQRLPIDKILTTIPTGYSTLSSTHTAWLKTARAICTTDTFPKLVSQSFTLPSSPNHTYHIAGMTKGAGMIHPNMATLLGIICTDAPIEPPALQSLLTHSVSRSFNCISIDGDTSTNDTVAILANGAAGGQPISSPTSREYAAMQSILTNFTQSLAQLVVRDGEGATKFVTVRVQNSPSHADAKLIASTIARSPLVKTALYGKDANWGRILCAIGYTRGIDSGTVIPERTSVSFKPVDGSPELKLLVNGEPEIVDEERAAAILQDEDLEIVVDLGGGHKGESGKGGEDALYWFCDFSHEYVTINGDYRT</sequence>
<keyword evidence="9 10" id="KW-0012">Acyltransferase</keyword>
<keyword evidence="12" id="KW-1185">Reference proteome</keyword>
<dbReference type="NCBIfam" id="TIGR00120">
    <property type="entry name" value="ArgJ"/>
    <property type="match status" value="1"/>
</dbReference>
<evidence type="ECO:0000256" key="8">
    <source>
        <dbReference type="ARBA" id="ARBA00023268"/>
    </source>
</evidence>
<comment type="subcellular location">
    <subcellularLocation>
        <location evidence="1 10">Mitochondrion matrix</location>
    </subcellularLocation>
</comment>
<feature type="binding site" evidence="10">
    <location>
        <position position="239"/>
    </location>
    <ligand>
        <name>substrate</name>
    </ligand>
</feature>
<comment type="subunit">
    <text evidence="10">Heterodimer of an alpha and a beta chain.</text>
</comment>
<dbReference type="SUPFAM" id="SSF56266">
    <property type="entry name" value="DmpA/ArgJ-like"/>
    <property type="match status" value="1"/>
</dbReference>
<evidence type="ECO:0000313" key="11">
    <source>
        <dbReference type="EMBL" id="WEW56454.1"/>
    </source>
</evidence>
<comment type="catalytic activity">
    <reaction evidence="10">
        <text>N(2)-acetyl-L-ornithine + L-glutamate = N-acetyl-L-glutamate + L-ornithine</text>
        <dbReference type="Rhea" id="RHEA:15349"/>
        <dbReference type="ChEBI" id="CHEBI:29985"/>
        <dbReference type="ChEBI" id="CHEBI:44337"/>
        <dbReference type="ChEBI" id="CHEBI:46911"/>
        <dbReference type="ChEBI" id="CHEBI:57805"/>
        <dbReference type="EC" id="2.3.1.35"/>
    </reaction>
</comment>
<keyword evidence="6 10" id="KW-0068">Autocatalytic cleavage</keyword>
<evidence type="ECO:0000256" key="3">
    <source>
        <dbReference type="ARBA" id="ARBA00022571"/>
    </source>
</evidence>
<dbReference type="InterPro" id="IPR016117">
    <property type="entry name" value="ArgJ-like_dom_sf"/>
</dbReference>
<feature type="site" description="Cleavage; by autolysis" evidence="10">
    <location>
        <begin position="238"/>
        <end position="239"/>
    </location>
</feature>
<dbReference type="GO" id="GO:0005759">
    <property type="term" value="C:mitochondrial matrix"/>
    <property type="evidence" value="ECO:0007669"/>
    <property type="project" value="UniProtKB-SubCell"/>
</dbReference>
<keyword evidence="5 10" id="KW-0808">Transferase</keyword>
<dbReference type="PANTHER" id="PTHR23100">
    <property type="entry name" value="ARGININE BIOSYNTHESIS BIFUNCTIONAL PROTEIN ARGJ"/>
    <property type="match status" value="1"/>
</dbReference>
<dbReference type="PANTHER" id="PTHR23100:SF0">
    <property type="entry name" value="ARGININE BIOSYNTHESIS BIFUNCTIONAL PROTEIN ARGJ, MITOCHONDRIAL"/>
    <property type="match status" value="1"/>
</dbReference>